<accession>M1UX21</accession>
<dbReference type="InterPro" id="IPR000608">
    <property type="entry name" value="UBC"/>
</dbReference>
<dbReference type="SMART" id="SM00212">
    <property type="entry name" value="UBCc"/>
    <property type="match status" value="1"/>
</dbReference>
<organism evidence="4 5">
    <name type="scientific">Cyanidioschyzon merolae (strain NIES-3377 / 10D)</name>
    <name type="common">Unicellular red alga</name>
    <dbReference type="NCBI Taxonomy" id="280699"/>
    <lineage>
        <taxon>Eukaryota</taxon>
        <taxon>Rhodophyta</taxon>
        <taxon>Bangiophyceae</taxon>
        <taxon>Cyanidiales</taxon>
        <taxon>Cyanidiaceae</taxon>
        <taxon>Cyanidioschyzon</taxon>
    </lineage>
</organism>
<keyword evidence="2" id="KW-0472">Membrane</keyword>
<dbReference type="eggNOG" id="KOG0428">
    <property type="taxonomic scope" value="Eukaryota"/>
</dbReference>
<dbReference type="AlphaFoldDB" id="M1UX21"/>
<feature type="compositionally biased region" description="Low complexity" evidence="1">
    <location>
        <begin position="214"/>
        <end position="235"/>
    </location>
</feature>
<dbReference type="OrthoDB" id="1158011at2759"/>
<dbReference type="KEGG" id="cme:CYME_CMS321C"/>
<dbReference type="FunFam" id="3.10.110.10:FF:000086">
    <property type="entry name" value="Ubiquitin-conjugating enzyme E2 J1"/>
    <property type="match status" value="1"/>
</dbReference>
<dbReference type="CDD" id="cd23799">
    <property type="entry name" value="UBCc_UBE2J"/>
    <property type="match status" value="1"/>
</dbReference>
<dbReference type="HOGENOM" id="CLU_041481_0_0_1"/>
<dbReference type="PANTHER" id="PTHR24067">
    <property type="entry name" value="UBIQUITIN-CONJUGATING ENZYME E2"/>
    <property type="match status" value="1"/>
</dbReference>
<name>M1UX21_CYAM1</name>
<reference evidence="4 5" key="2">
    <citation type="journal article" date="2007" name="BMC Biol.">
        <title>A 100%-complete sequence reveals unusually simple genomic features in the hot-spring red alga Cyanidioschyzon merolae.</title>
        <authorList>
            <person name="Nozaki H."/>
            <person name="Takano H."/>
            <person name="Misumi O."/>
            <person name="Terasawa K."/>
            <person name="Matsuzaki M."/>
            <person name="Maruyama S."/>
            <person name="Nishida K."/>
            <person name="Yagisawa F."/>
            <person name="Yoshida Y."/>
            <person name="Fujiwara T."/>
            <person name="Takio S."/>
            <person name="Tamura K."/>
            <person name="Chung S.J."/>
            <person name="Nakamura S."/>
            <person name="Kuroiwa H."/>
            <person name="Tanaka K."/>
            <person name="Sato N."/>
            <person name="Kuroiwa T."/>
        </authorList>
    </citation>
    <scope>NUCLEOTIDE SEQUENCE [LARGE SCALE GENOMIC DNA]</scope>
    <source>
        <strain evidence="4 5">10D</strain>
    </source>
</reference>
<feature type="transmembrane region" description="Helical" evidence="2">
    <location>
        <begin position="295"/>
        <end position="312"/>
    </location>
</feature>
<feature type="region of interest" description="Disordered" evidence="1">
    <location>
        <begin position="162"/>
        <end position="244"/>
    </location>
</feature>
<feature type="domain" description="UBC core" evidence="3">
    <location>
        <begin position="14"/>
        <end position="167"/>
    </location>
</feature>
<feature type="compositionally biased region" description="Polar residues" evidence="1">
    <location>
        <begin position="262"/>
        <end position="273"/>
    </location>
</feature>
<dbReference type="STRING" id="280699.M1UX21"/>
<dbReference type="PROSITE" id="PS50127">
    <property type="entry name" value="UBC_2"/>
    <property type="match status" value="1"/>
</dbReference>
<dbReference type="Gramene" id="CMS321CT">
    <property type="protein sequence ID" value="CMS321CT"/>
    <property type="gene ID" value="CMS321C"/>
</dbReference>
<dbReference type="InterPro" id="IPR050113">
    <property type="entry name" value="Ub_conjugating_enzyme"/>
</dbReference>
<reference evidence="4 5" key="1">
    <citation type="journal article" date="2004" name="Nature">
        <title>Genome sequence of the ultrasmall unicellular red alga Cyanidioschyzon merolae 10D.</title>
        <authorList>
            <person name="Matsuzaki M."/>
            <person name="Misumi O."/>
            <person name="Shin-i T."/>
            <person name="Maruyama S."/>
            <person name="Takahara M."/>
            <person name="Miyagishima S."/>
            <person name="Mori T."/>
            <person name="Nishida K."/>
            <person name="Yagisawa F."/>
            <person name="Nishida K."/>
            <person name="Yoshida Y."/>
            <person name="Nishimura Y."/>
            <person name="Nakao S."/>
            <person name="Kobayashi T."/>
            <person name="Momoyama Y."/>
            <person name="Higashiyama T."/>
            <person name="Minoda A."/>
            <person name="Sano M."/>
            <person name="Nomoto H."/>
            <person name="Oishi K."/>
            <person name="Hayashi H."/>
            <person name="Ohta F."/>
            <person name="Nishizaka S."/>
            <person name="Haga S."/>
            <person name="Miura S."/>
            <person name="Morishita T."/>
            <person name="Kabeya Y."/>
            <person name="Terasawa K."/>
            <person name="Suzuki Y."/>
            <person name="Ishii Y."/>
            <person name="Asakawa S."/>
            <person name="Takano H."/>
            <person name="Ohta N."/>
            <person name="Kuroiwa H."/>
            <person name="Tanaka K."/>
            <person name="Shimizu N."/>
            <person name="Sugano S."/>
            <person name="Sato N."/>
            <person name="Nozaki H."/>
            <person name="Ogasawara N."/>
            <person name="Kohara Y."/>
            <person name="Kuroiwa T."/>
        </authorList>
    </citation>
    <scope>NUCLEOTIDE SEQUENCE [LARGE SCALE GENOMIC DNA]</scope>
    <source>
        <strain evidence="4 5">10D</strain>
    </source>
</reference>
<dbReference type="Pfam" id="PF00179">
    <property type="entry name" value="UQ_con"/>
    <property type="match status" value="1"/>
</dbReference>
<evidence type="ECO:0000256" key="2">
    <source>
        <dbReference type="SAM" id="Phobius"/>
    </source>
</evidence>
<evidence type="ECO:0000256" key="1">
    <source>
        <dbReference type="SAM" id="MobiDB-lite"/>
    </source>
</evidence>
<dbReference type="Proteomes" id="UP000007014">
    <property type="component" value="Chromosome 19"/>
</dbReference>
<gene>
    <name evidence="4" type="ORF">CYME_CMS321C</name>
</gene>
<keyword evidence="5" id="KW-1185">Reference proteome</keyword>
<keyword evidence="2" id="KW-1133">Transmembrane helix</keyword>
<sequence>MKRSDNGKRPAVSASAKRIMQELAELAREPSTLFEVRALDDDLFEVHFTIRGPADSPFEEGLYHGRILLPPEYPYKPPEIMLLTPNGRFETGKRICLSVTQHHVETWQPSWGIRTILTALIGFMPTRGDGAVGALDFTEEERRQLACASRRWSCARCGMDHSSWKSSASTSAEAHRVSSEETSNEGYVGNLPGTDGHESRCISHEPAASPGTEPIASAMPTTPAAPEELPEASTSWHHEKEAQASGSQLMLPAMQVPETARHSSASDCSSTEKSMPHDSRTTATTETMLESVDRLLTYVIIALVCALTTVWFL</sequence>
<dbReference type="Gene3D" id="3.10.110.10">
    <property type="entry name" value="Ubiquitin Conjugating Enzyme"/>
    <property type="match status" value="1"/>
</dbReference>
<keyword evidence="2" id="KW-0812">Transmembrane</keyword>
<dbReference type="InterPro" id="IPR016135">
    <property type="entry name" value="UBQ-conjugating_enzyme/RWD"/>
</dbReference>
<protein>
    <submittedName>
        <fullName evidence="4">Probable non-canonical ubiquitin conjugating enzyme</fullName>
    </submittedName>
</protein>
<dbReference type="SUPFAM" id="SSF54495">
    <property type="entry name" value="UBC-like"/>
    <property type="match status" value="1"/>
</dbReference>
<evidence type="ECO:0000313" key="4">
    <source>
        <dbReference type="EMBL" id="BAM82906.1"/>
    </source>
</evidence>
<evidence type="ECO:0000313" key="5">
    <source>
        <dbReference type="Proteomes" id="UP000007014"/>
    </source>
</evidence>
<dbReference type="RefSeq" id="XP_005538942.1">
    <property type="nucleotide sequence ID" value="XM_005538885.1"/>
</dbReference>
<dbReference type="GeneID" id="16997237"/>
<proteinExistence type="predicted"/>
<dbReference type="OMA" id="WIDRTIG"/>
<dbReference type="EMBL" id="AP006501">
    <property type="protein sequence ID" value="BAM82906.1"/>
    <property type="molecule type" value="Genomic_DNA"/>
</dbReference>
<feature type="region of interest" description="Disordered" evidence="1">
    <location>
        <begin position="256"/>
        <end position="283"/>
    </location>
</feature>
<evidence type="ECO:0000259" key="3">
    <source>
        <dbReference type="PROSITE" id="PS50127"/>
    </source>
</evidence>